<evidence type="ECO:0000313" key="2">
    <source>
        <dbReference type="EMBL" id="KAE8663764.1"/>
    </source>
</evidence>
<dbReference type="InterPro" id="IPR036918">
    <property type="entry name" value="Pyrv_Knase_C_sf"/>
</dbReference>
<sequence length="127" mass="14166">MVLHVMSVSDRAHSFPAGNNLGVDAIFVYTMHGRMASLLSRNRPYPPIFAFTSDNGTRMALNLQWGVIPLLVDLLDDDMEGNISMTMELIRRKGMLKPEYVVMVVSDLAPNHINCSAFQSIQVKTIV</sequence>
<dbReference type="InterPro" id="IPR015795">
    <property type="entry name" value="Pyrv_Knase_C"/>
</dbReference>
<comment type="caution">
    <text evidence="2">The sequence shown here is derived from an EMBL/GenBank/DDBJ whole genome shotgun (WGS) entry which is preliminary data.</text>
</comment>
<dbReference type="SUPFAM" id="SSF52935">
    <property type="entry name" value="PK C-terminal domain-like"/>
    <property type="match status" value="1"/>
</dbReference>
<evidence type="ECO:0000259" key="1">
    <source>
        <dbReference type="Pfam" id="PF02887"/>
    </source>
</evidence>
<feature type="domain" description="Pyruvate kinase C-terminal" evidence="1">
    <location>
        <begin position="19"/>
        <end position="107"/>
    </location>
</feature>
<dbReference type="PANTHER" id="PTHR11817">
    <property type="entry name" value="PYRUVATE KINASE"/>
    <property type="match status" value="1"/>
</dbReference>
<dbReference type="AlphaFoldDB" id="A0A6A2Y4X9"/>
<evidence type="ECO:0000313" key="3">
    <source>
        <dbReference type="Proteomes" id="UP000436088"/>
    </source>
</evidence>
<keyword evidence="3" id="KW-1185">Reference proteome</keyword>
<dbReference type="EMBL" id="VEPZ02001666">
    <property type="protein sequence ID" value="KAE8663764.1"/>
    <property type="molecule type" value="Genomic_DNA"/>
</dbReference>
<dbReference type="GO" id="GO:0030955">
    <property type="term" value="F:potassium ion binding"/>
    <property type="evidence" value="ECO:0007669"/>
    <property type="project" value="InterPro"/>
</dbReference>
<reference evidence="2" key="1">
    <citation type="submission" date="2019-09" db="EMBL/GenBank/DDBJ databases">
        <title>Draft genome information of white flower Hibiscus syriacus.</title>
        <authorList>
            <person name="Kim Y.-M."/>
        </authorList>
    </citation>
    <scope>NUCLEOTIDE SEQUENCE [LARGE SCALE GENOMIC DNA]</scope>
    <source>
        <strain evidence="2">YM2019G1</strain>
    </source>
</reference>
<dbReference type="Gene3D" id="3.40.1380.20">
    <property type="entry name" value="Pyruvate kinase, C-terminal domain"/>
    <property type="match status" value="1"/>
</dbReference>
<dbReference type="GO" id="GO:0004743">
    <property type="term" value="F:pyruvate kinase activity"/>
    <property type="evidence" value="ECO:0007669"/>
    <property type="project" value="InterPro"/>
</dbReference>
<name>A0A6A2Y4X9_HIBSY</name>
<dbReference type="Proteomes" id="UP000436088">
    <property type="component" value="Unassembled WGS sequence"/>
</dbReference>
<organism evidence="2 3">
    <name type="scientific">Hibiscus syriacus</name>
    <name type="common">Rose of Sharon</name>
    <dbReference type="NCBI Taxonomy" id="106335"/>
    <lineage>
        <taxon>Eukaryota</taxon>
        <taxon>Viridiplantae</taxon>
        <taxon>Streptophyta</taxon>
        <taxon>Embryophyta</taxon>
        <taxon>Tracheophyta</taxon>
        <taxon>Spermatophyta</taxon>
        <taxon>Magnoliopsida</taxon>
        <taxon>eudicotyledons</taxon>
        <taxon>Gunneridae</taxon>
        <taxon>Pentapetalae</taxon>
        <taxon>rosids</taxon>
        <taxon>malvids</taxon>
        <taxon>Malvales</taxon>
        <taxon>Malvaceae</taxon>
        <taxon>Malvoideae</taxon>
        <taxon>Hibiscus</taxon>
    </lineage>
</organism>
<gene>
    <name evidence="2" type="ORF">F3Y22_tig00112910pilonHSYRG00040</name>
</gene>
<dbReference type="GO" id="GO:0000287">
    <property type="term" value="F:magnesium ion binding"/>
    <property type="evidence" value="ECO:0007669"/>
    <property type="project" value="InterPro"/>
</dbReference>
<accession>A0A6A2Y4X9</accession>
<dbReference type="Pfam" id="PF02887">
    <property type="entry name" value="PK_C"/>
    <property type="match status" value="1"/>
</dbReference>
<protein>
    <recommendedName>
        <fullName evidence="1">Pyruvate kinase C-terminal domain-containing protein</fullName>
    </recommendedName>
</protein>
<proteinExistence type="predicted"/>
<dbReference type="InterPro" id="IPR001697">
    <property type="entry name" value="Pyr_Knase"/>
</dbReference>